<comment type="caution">
    <text evidence="3">The sequence shown here is derived from an EMBL/GenBank/DDBJ whole genome shotgun (WGS) entry which is preliminary data.</text>
</comment>
<gene>
    <name evidence="3" type="ORF">Acr_01g0003960</name>
</gene>
<dbReference type="AlphaFoldDB" id="A0A7J0E4K2"/>
<evidence type="ECO:0000313" key="3">
    <source>
        <dbReference type="EMBL" id="GFY80587.1"/>
    </source>
</evidence>
<feature type="transmembrane region" description="Helical" evidence="1">
    <location>
        <begin position="283"/>
        <end position="303"/>
    </location>
</feature>
<keyword evidence="1" id="KW-1133">Transmembrane helix</keyword>
<protein>
    <recommendedName>
        <fullName evidence="2">Reverse transcriptase zinc-binding domain-containing protein</fullName>
    </recommendedName>
</protein>
<evidence type="ECO:0000313" key="4">
    <source>
        <dbReference type="Proteomes" id="UP000585474"/>
    </source>
</evidence>
<evidence type="ECO:0000256" key="1">
    <source>
        <dbReference type="SAM" id="Phobius"/>
    </source>
</evidence>
<dbReference type="PANTHER" id="PTHR33116:SF75">
    <property type="entry name" value="RIBONUCLEASE H PROTEIN"/>
    <property type="match status" value="1"/>
</dbReference>
<keyword evidence="1" id="KW-0812">Transmembrane</keyword>
<proteinExistence type="predicted"/>
<name>A0A7J0E4K2_9ERIC</name>
<dbReference type="EMBL" id="BJWL01000001">
    <property type="protein sequence ID" value="GFY80587.1"/>
    <property type="molecule type" value="Genomic_DNA"/>
</dbReference>
<dbReference type="PANTHER" id="PTHR33116">
    <property type="entry name" value="REVERSE TRANSCRIPTASE ZINC-BINDING DOMAIN-CONTAINING PROTEIN-RELATED-RELATED"/>
    <property type="match status" value="1"/>
</dbReference>
<feature type="domain" description="Reverse transcriptase zinc-binding" evidence="2">
    <location>
        <begin position="532"/>
        <end position="612"/>
    </location>
</feature>
<sequence>MDPINKVVELENNGSLTQIRVMEEQLVVNTVLCTKYACPGSQVETGDAVETSKLHKSLGDSRIQTSPDNLILQASSQKENREEIGNKTPLIEEMVESTSSIVEAVPSMLGPHPTLAGKPLHSVTVNSMQLVPFIGPSCFEQATRGLRTAELHSKKGKGPVTPYRDALMSNLGLPKPPITPLKGGSNRDRGMADFNNFIDDMEVMDLQLLGRNFTWSNNQEGEKWSRIDRFLLNFVWQRRNNTNTFLVNDEHIEDPKLVKKAVFNHFKSLYEEEMAIFMEEKAIVLWGRIVLIKVVLLSLPLYYMSIFKMPEGVIKSIESIQSRFLWGGSDLKRKIHLVAWSKLHQSKICGGLGIRDIKLLNEALLLKWWWRFGMDKSSLWRKVLNAKYSMKGRDWIPRMEPTRKVSTIWRNIMQVHIRQPVMFEAFMENAKLRFGDGSTIKFWKDIWMGNLPLQSQFSTLYKITINKSEFLSDVYIRFEETQRWDFLFRRPLLAREVEALEDLNELMAISGVEINLDRHDQLIWQGCPSEKFSVKSIYEKAISSHSAVDETFKLLWENVAPPRVQCFGFLSYLGRVKTFEYLLSLGIIQNEGEALCSFCNGELESLDHLLLHYAPVWNLLISGSPRPEVLCAPIPLAMVWSIWNVRNQKDFESKSMNWVEVTELVMARVAFWVPSSKEGKDLTMNDIIFRWFPRGYGSASYQEASVEGIPA</sequence>
<organism evidence="3 4">
    <name type="scientific">Actinidia rufa</name>
    <dbReference type="NCBI Taxonomy" id="165716"/>
    <lineage>
        <taxon>Eukaryota</taxon>
        <taxon>Viridiplantae</taxon>
        <taxon>Streptophyta</taxon>
        <taxon>Embryophyta</taxon>
        <taxon>Tracheophyta</taxon>
        <taxon>Spermatophyta</taxon>
        <taxon>Magnoliopsida</taxon>
        <taxon>eudicotyledons</taxon>
        <taxon>Gunneridae</taxon>
        <taxon>Pentapetalae</taxon>
        <taxon>asterids</taxon>
        <taxon>Ericales</taxon>
        <taxon>Actinidiaceae</taxon>
        <taxon>Actinidia</taxon>
    </lineage>
</organism>
<keyword evidence="4" id="KW-1185">Reference proteome</keyword>
<dbReference type="Proteomes" id="UP000585474">
    <property type="component" value="Unassembled WGS sequence"/>
</dbReference>
<accession>A0A7J0E4K2</accession>
<keyword evidence="1" id="KW-0472">Membrane</keyword>
<dbReference type="OrthoDB" id="1937528at2759"/>
<dbReference type="InterPro" id="IPR026960">
    <property type="entry name" value="RVT-Znf"/>
</dbReference>
<dbReference type="Pfam" id="PF13966">
    <property type="entry name" value="zf-RVT"/>
    <property type="match status" value="1"/>
</dbReference>
<reference evidence="3 4" key="1">
    <citation type="submission" date="2019-07" db="EMBL/GenBank/DDBJ databases">
        <title>De Novo Assembly of kiwifruit Actinidia rufa.</title>
        <authorList>
            <person name="Sugita-Konishi S."/>
            <person name="Sato K."/>
            <person name="Mori E."/>
            <person name="Abe Y."/>
            <person name="Kisaki G."/>
            <person name="Hamano K."/>
            <person name="Suezawa K."/>
            <person name="Otani M."/>
            <person name="Fukuda T."/>
            <person name="Manabe T."/>
            <person name="Gomi K."/>
            <person name="Tabuchi M."/>
            <person name="Akimitsu K."/>
            <person name="Kataoka I."/>
        </authorList>
    </citation>
    <scope>NUCLEOTIDE SEQUENCE [LARGE SCALE GENOMIC DNA]</scope>
    <source>
        <strain evidence="4">cv. Fuchu</strain>
    </source>
</reference>
<evidence type="ECO:0000259" key="2">
    <source>
        <dbReference type="Pfam" id="PF13966"/>
    </source>
</evidence>